<organism evidence="9">
    <name type="scientific">hydrothermal vent metagenome</name>
    <dbReference type="NCBI Taxonomy" id="652676"/>
    <lineage>
        <taxon>unclassified sequences</taxon>
        <taxon>metagenomes</taxon>
        <taxon>ecological metagenomes</taxon>
    </lineage>
</organism>
<proteinExistence type="predicted"/>
<dbReference type="AlphaFoldDB" id="A0A1W1E8S4"/>
<accession>A0A1W1E8S4</accession>
<dbReference type="SUPFAM" id="SSF54862">
    <property type="entry name" value="4Fe-4S ferredoxins"/>
    <property type="match status" value="1"/>
</dbReference>
<dbReference type="Gene3D" id="2.60.40.10">
    <property type="entry name" value="Immunoglobulins"/>
    <property type="match status" value="1"/>
</dbReference>
<evidence type="ECO:0000259" key="8">
    <source>
        <dbReference type="PROSITE" id="PS51379"/>
    </source>
</evidence>
<dbReference type="InterPro" id="IPR017896">
    <property type="entry name" value="4Fe4S_Fe-S-bd"/>
</dbReference>
<keyword evidence="2" id="KW-0004">4Fe-4S</keyword>
<dbReference type="InterPro" id="IPR051684">
    <property type="entry name" value="Electron_Trans/Redox"/>
</dbReference>
<dbReference type="PANTHER" id="PTHR30176">
    <property type="entry name" value="FERREDOXIN-TYPE PROTEIN NAPH"/>
    <property type="match status" value="1"/>
</dbReference>
<dbReference type="Gene3D" id="3.30.70.20">
    <property type="match status" value="1"/>
</dbReference>
<sequence>MEAAIQNEETKPKKNKAKEYLKGWVPYRIKRYWVYVAATTVALVMPWIRINGNHLFLLSFDHKKLHLAGVAFDMQELYLMPFLLMLLFLGIFAVTAVGGRAWCGWACPQTIFRVIYRDFIETKLLGLRKRIKNKQQEPDMSKPENKVKKVIAILLWSLLALIAAADFMWYFVPPEEFFAYLQHPSEHMVMIGFVLGVALFLVADVVFIKENFCIYICPYSRVQSVLYDDDTLMAIYDPIRGGEIYEGHGNERHKVFNKQKELKAVNPEAECTTCESCVTVCPTHIDIRKGLQLECINCLECVDACTQVMGALGKPSLVQWSSVVETEKHERKTKIFRPKVIAYFTVLAIVLVALFVMGSKKEHMLLNINKTTRLYKVLDNGGVENDYVFLFANTDSKRHTYYFEIEGDLKKKLEIIRPKETFSIAPGKKRKKVVILRTYEKLADSTRKDVPIPVTIKAYAVDDRKKIEVTRHTVFVYPRADLLKRK</sequence>
<feature type="transmembrane region" description="Helical" evidence="7">
    <location>
        <begin position="340"/>
        <end position="358"/>
    </location>
</feature>
<dbReference type="GO" id="GO:0051539">
    <property type="term" value="F:4 iron, 4 sulfur cluster binding"/>
    <property type="evidence" value="ECO:0007669"/>
    <property type="project" value="UniProtKB-KW"/>
</dbReference>
<evidence type="ECO:0000256" key="1">
    <source>
        <dbReference type="ARBA" id="ARBA00022448"/>
    </source>
</evidence>
<keyword evidence="6" id="KW-0411">Iron-sulfur</keyword>
<dbReference type="Pfam" id="PF12801">
    <property type="entry name" value="Fer4_5"/>
    <property type="match status" value="1"/>
</dbReference>
<keyword evidence="3" id="KW-0479">Metal-binding</keyword>
<evidence type="ECO:0000256" key="2">
    <source>
        <dbReference type="ARBA" id="ARBA00022485"/>
    </source>
</evidence>
<keyword evidence="7" id="KW-1133">Transmembrane helix</keyword>
<dbReference type="InterPro" id="IPR032879">
    <property type="entry name" value="FixG_C"/>
</dbReference>
<evidence type="ECO:0000256" key="5">
    <source>
        <dbReference type="ARBA" id="ARBA00023004"/>
    </source>
</evidence>
<dbReference type="GO" id="GO:0046872">
    <property type="term" value="F:metal ion binding"/>
    <property type="evidence" value="ECO:0007669"/>
    <property type="project" value="UniProtKB-KW"/>
</dbReference>
<dbReference type="PROSITE" id="PS00198">
    <property type="entry name" value="4FE4S_FER_1"/>
    <property type="match status" value="1"/>
</dbReference>
<dbReference type="InterPro" id="IPR013783">
    <property type="entry name" value="Ig-like_fold"/>
</dbReference>
<dbReference type="Pfam" id="PF13746">
    <property type="entry name" value="Fer4_18"/>
    <property type="match status" value="1"/>
</dbReference>
<name>A0A1W1E8S4_9ZZZZ</name>
<keyword evidence="4" id="KW-0249">Electron transport</keyword>
<keyword evidence="7" id="KW-0812">Transmembrane</keyword>
<keyword evidence="1" id="KW-0813">Transport</keyword>
<evidence type="ECO:0000313" key="9">
    <source>
        <dbReference type="EMBL" id="SFV90330.1"/>
    </source>
</evidence>
<evidence type="ECO:0000256" key="4">
    <source>
        <dbReference type="ARBA" id="ARBA00022982"/>
    </source>
</evidence>
<dbReference type="NCBIfam" id="TIGR02745">
    <property type="entry name" value="ccoG_rdxA_fixG"/>
    <property type="match status" value="1"/>
</dbReference>
<dbReference type="Pfam" id="PF11614">
    <property type="entry name" value="FixG_C"/>
    <property type="match status" value="1"/>
</dbReference>
<feature type="transmembrane region" description="Helical" evidence="7">
    <location>
        <begin position="150"/>
        <end position="172"/>
    </location>
</feature>
<dbReference type="InterPro" id="IPR014116">
    <property type="entry name" value="Cyt_c_oxidase_cbb3_FixG"/>
</dbReference>
<dbReference type="InterPro" id="IPR017900">
    <property type="entry name" value="4Fe4S_Fe_S_CS"/>
</dbReference>
<evidence type="ECO:0000256" key="6">
    <source>
        <dbReference type="ARBA" id="ARBA00023014"/>
    </source>
</evidence>
<reference evidence="9" key="1">
    <citation type="submission" date="2016-10" db="EMBL/GenBank/DDBJ databases">
        <authorList>
            <person name="de Groot N.N."/>
        </authorList>
    </citation>
    <scope>NUCLEOTIDE SEQUENCE</scope>
</reference>
<gene>
    <name evidence="9" type="ORF">MNB_SV-4-364</name>
</gene>
<feature type="domain" description="4Fe-4S ferredoxin-type" evidence="8">
    <location>
        <begin position="260"/>
        <end position="290"/>
    </location>
</feature>
<keyword evidence="7" id="KW-0472">Membrane</keyword>
<evidence type="ECO:0000256" key="7">
    <source>
        <dbReference type="SAM" id="Phobius"/>
    </source>
</evidence>
<dbReference type="PROSITE" id="PS51379">
    <property type="entry name" value="4FE4S_FER_2"/>
    <property type="match status" value="1"/>
</dbReference>
<protein>
    <submittedName>
        <fullName evidence="9">FERREDOXIN DOMAIN INTEGRAL MEMBRANE</fullName>
    </submittedName>
</protein>
<evidence type="ECO:0000256" key="3">
    <source>
        <dbReference type="ARBA" id="ARBA00022723"/>
    </source>
</evidence>
<dbReference type="PANTHER" id="PTHR30176:SF3">
    <property type="entry name" value="FERREDOXIN-TYPE PROTEIN NAPH"/>
    <property type="match status" value="1"/>
</dbReference>
<feature type="transmembrane region" description="Helical" evidence="7">
    <location>
        <begin position="32"/>
        <end position="50"/>
    </location>
</feature>
<dbReference type="EMBL" id="FPIB01000013">
    <property type="protein sequence ID" value="SFV90330.1"/>
    <property type="molecule type" value="Genomic_DNA"/>
</dbReference>
<feature type="transmembrane region" description="Helical" evidence="7">
    <location>
        <begin position="82"/>
        <end position="103"/>
    </location>
</feature>
<dbReference type="GO" id="GO:0005886">
    <property type="term" value="C:plasma membrane"/>
    <property type="evidence" value="ECO:0007669"/>
    <property type="project" value="TreeGrafter"/>
</dbReference>
<feature type="transmembrane region" description="Helical" evidence="7">
    <location>
        <begin position="187"/>
        <end position="208"/>
    </location>
</feature>
<keyword evidence="5" id="KW-0408">Iron</keyword>